<evidence type="ECO:0000313" key="6">
    <source>
        <dbReference type="EMBL" id="KAF5358519.1"/>
    </source>
</evidence>
<reference evidence="6 7" key="1">
    <citation type="journal article" date="2020" name="ISME J.">
        <title>Uncovering the hidden diversity of litter-decomposition mechanisms in mushroom-forming fungi.</title>
        <authorList>
            <person name="Floudas D."/>
            <person name="Bentzer J."/>
            <person name="Ahren D."/>
            <person name="Johansson T."/>
            <person name="Persson P."/>
            <person name="Tunlid A."/>
        </authorList>
    </citation>
    <scope>NUCLEOTIDE SEQUENCE [LARGE SCALE GENOMIC DNA]</scope>
    <source>
        <strain evidence="6 7">CBS 146.42</strain>
    </source>
</reference>
<keyword evidence="1 3" id="KW-0853">WD repeat</keyword>
<feature type="repeat" description="WD" evidence="3">
    <location>
        <begin position="713"/>
        <end position="753"/>
    </location>
</feature>
<feature type="region of interest" description="Disordered" evidence="4">
    <location>
        <begin position="139"/>
        <end position="233"/>
    </location>
</feature>
<dbReference type="SMART" id="SM00668">
    <property type="entry name" value="CTLH"/>
    <property type="match status" value="1"/>
</dbReference>
<dbReference type="PROSITE" id="PS50294">
    <property type="entry name" value="WD_REPEATS_REGION"/>
    <property type="match status" value="2"/>
</dbReference>
<evidence type="ECO:0000256" key="1">
    <source>
        <dbReference type="ARBA" id="ARBA00022574"/>
    </source>
</evidence>
<dbReference type="Pfam" id="PF23627">
    <property type="entry name" value="LisH_WDR26"/>
    <property type="match status" value="1"/>
</dbReference>
<dbReference type="Proteomes" id="UP000559027">
    <property type="component" value="Unassembled WGS sequence"/>
</dbReference>
<keyword evidence="2" id="KW-0677">Repeat</keyword>
<feature type="compositionally biased region" description="Gly residues" evidence="4">
    <location>
        <begin position="840"/>
        <end position="874"/>
    </location>
</feature>
<comment type="caution">
    <text evidence="6">The sequence shown here is derived from an EMBL/GenBank/DDBJ whole genome shotgun (WGS) entry which is preliminary data.</text>
</comment>
<dbReference type="GO" id="GO:0043161">
    <property type="term" value="P:proteasome-mediated ubiquitin-dependent protein catabolic process"/>
    <property type="evidence" value="ECO:0007669"/>
    <property type="project" value="TreeGrafter"/>
</dbReference>
<dbReference type="GO" id="GO:0034657">
    <property type="term" value="C:GID complex"/>
    <property type="evidence" value="ECO:0007669"/>
    <property type="project" value="TreeGrafter"/>
</dbReference>
<feature type="region of interest" description="Disordered" evidence="4">
    <location>
        <begin position="817"/>
        <end position="880"/>
    </location>
</feature>
<dbReference type="PROSITE" id="PS50896">
    <property type="entry name" value="LISH"/>
    <property type="match status" value="1"/>
</dbReference>
<keyword evidence="7" id="KW-1185">Reference proteome</keyword>
<feature type="domain" description="CTLH" evidence="5">
    <location>
        <begin position="486"/>
        <end position="543"/>
    </location>
</feature>
<dbReference type="SMART" id="SM00320">
    <property type="entry name" value="WD40"/>
    <property type="match status" value="3"/>
</dbReference>
<evidence type="ECO:0000256" key="4">
    <source>
        <dbReference type="SAM" id="MobiDB-lite"/>
    </source>
</evidence>
<feature type="region of interest" description="Disordered" evidence="4">
    <location>
        <begin position="74"/>
        <end position="100"/>
    </location>
</feature>
<gene>
    <name evidence="6" type="ORF">D9756_001366</name>
</gene>
<dbReference type="InterPro" id="IPR051350">
    <property type="entry name" value="WD_repeat-ST_regulator"/>
</dbReference>
<dbReference type="PROSITE" id="PS50082">
    <property type="entry name" value="WD_REPEATS_2"/>
    <property type="match status" value="3"/>
</dbReference>
<dbReference type="OrthoDB" id="972532at2759"/>
<evidence type="ECO:0000259" key="5">
    <source>
        <dbReference type="PROSITE" id="PS50897"/>
    </source>
</evidence>
<organism evidence="6 7">
    <name type="scientific">Leucocoprinus leucothites</name>
    <dbReference type="NCBI Taxonomy" id="201217"/>
    <lineage>
        <taxon>Eukaryota</taxon>
        <taxon>Fungi</taxon>
        <taxon>Dikarya</taxon>
        <taxon>Basidiomycota</taxon>
        <taxon>Agaricomycotina</taxon>
        <taxon>Agaricomycetes</taxon>
        <taxon>Agaricomycetidae</taxon>
        <taxon>Agaricales</taxon>
        <taxon>Agaricineae</taxon>
        <taxon>Agaricaceae</taxon>
        <taxon>Leucocoprinus</taxon>
    </lineage>
</organism>
<evidence type="ECO:0000313" key="7">
    <source>
        <dbReference type="Proteomes" id="UP000559027"/>
    </source>
</evidence>
<feature type="compositionally biased region" description="Low complexity" evidence="4">
    <location>
        <begin position="397"/>
        <end position="409"/>
    </location>
</feature>
<accession>A0A8H5G4W1</accession>
<dbReference type="InterPro" id="IPR006594">
    <property type="entry name" value="LisH"/>
</dbReference>
<proteinExistence type="predicted"/>
<feature type="compositionally biased region" description="Low complexity" evidence="4">
    <location>
        <begin position="247"/>
        <end position="263"/>
    </location>
</feature>
<feature type="region of interest" description="Disordered" evidence="4">
    <location>
        <begin position="351"/>
        <end position="409"/>
    </location>
</feature>
<dbReference type="Gene3D" id="2.130.10.10">
    <property type="entry name" value="YVTN repeat-like/Quinoprotein amine dehydrogenase"/>
    <property type="match status" value="1"/>
</dbReference>
<dbReference type="InterPro" id="IPR054080">
    <property type="entry name" value="TPR1-like_2nd"/>
</dbReference>
<feature type="compositionally biased region" description="Polar residues" evidence="4">
    <location>
        <begin position="823"/>
        <end position="838"/>
    </location>
</feature>
<dbReference type="Pfam" id="PF21889">
    <property type="entry name" value="TPR1-like_2nd"/>
    <property type="match status" value="1"/>
</dbReference>
<evidence type="ECO:0000256" key="2">
    <source>
        <dbReference type="ARBA" id="ARBA00022737"/>
    </source>
</evidence>
<feature type="region of interest" description="Disordered" evidence="4">
    <location>
        <begin position="247"/>
        <end position="300"/>
    </location>
</feature>
<dbReference type="EMBL" id="JAACJO010000005">
    <property type="protein sequence ID" value="KAF5358519.1"/>
    <property type="molecule type" value="Genomic_DNA"/>
</dbReference>
<name>A0A8H5G4W1_9AGAR</name>
<feature type="repeat" description="WD" evidence="3">
    <location>
        <begin position="754"/>
        <end position="786"/>
    </location>
</feature>
<dbReference type="Pfam" id="PF00400">
    <property type="entry name" value="WD40"/>
    <property type="match status" value="3"/>
</dbReference>
<dbReference type="InterPro" id="IPR015943">
    <property type="entry name" value="WD40/YVTN_repeat-like_dom_sf"/>
</dbReference>
<feature type="repeat" description="WD" evidence="3">
    <location>
        <begin position="661"/>
        <end position="694"/>
    </location>
</feature>
<feature type="compositionally biased region" description="Low complexity" evidence="4">
    <location>
        <begin position="364"/>
        <end position="388"/>
    </location>
</feature>
<feature type="compositionally biased region" description="Polar residues" evidence="4">
    <location>
        <begin position="139"/>
        <end position="152"/>
    </location>
</feature>
<sequence>MFEEICLACGKHLFDYGSAYCSDDCQGRDATSPSISSSSSALSSPHLGYANGADVPPLIPSALGSALRSIRRRDPHSVIQHQPTSPGWSGMSTDDDDYDDGASLAVRAEYTADASEPGPDGVSKQQLSYTYSNVPSALQYTRRPSGTNNHSTVPHVHRRMSSNSSPSGHVRGIPRSAPHPSHSSTEDDDAFSDLGLSSRDNADTEESDVPSEKGSDGGRVRLGADKTKRSRNRASLPAYFSLLQISSPRNEPRSSPVSSSSGRTVARASPPTPKLALSSRPAQVVDGHPPASIHATPRGRRRVPSYTLSWTLPQSPPPAHAHPPQQVIFVLYHNLLTYLLLDPPLLAADPEQARARKRQRLDPSLSSSHFLMHSSPGPSSIASSSIDSMPPPMNGRSANGNGLLASSSSATNGSSTVLMGNGTGNGVTKHGKAPAVAPVTLPGTLLYDDSFIDREELVRLTLQLLRDVGYIESAATLEAESGYDMESLQVSQFRRYILDGMWSKAEAILSRLFPDDDEGLYDARFLISQQKYLELLEAKKTTAALQVLRNELAPMNTETEQLHTLSSFLMCSDPEELRQRTGWDGASGSSRAQLLADLQYYIPPSIMIPQRRLATLLHQAREYQHSQCVYHNSPLESSTFSLYTDHHCNKSDFPNTTTTILQGHSDEVWNMQWSHDGTYLATCGRDKTAIIWKMGISAETGAVIQEWSTHHILRDHQYPVGCLAWSLDDSILLTSAEQHIKLWNAQTGVCIETLTEHSETVTSLAWFPDGSGFISGALDGRVIHWNADGKLHESWGLTQIRVTDLAITPDFTRLVTVGMDRNPSPTDLASSRPGANQPGSNGGDSNTGGGTTPASGVGGGGGGAGNHASGGGGSRSSNKMIIYDLATKLPEL</sequence>
<feature type="compositionally biased region" description="Polar residues" evidence="4">
    <location>
        <begin position="79"/>
        <end position="92"/>
    </location>
</feature>
<dbReference type="PANTHER" id="PTHR22838">
    <property type="entry name" value="WD REPEAT PROTEIN 26-RELATED"/>
    <property type="match status" value="1"/>
</dbReference>
<dbReference type="InterPro" id="IPR001680">
    <property type="entry name" value="WD40_rpt"/>
</dbReference>
<dbReference type="InterPro" id="IPR036322">
    <property type="entry name" value="WD40_repeat_dom_sf"/>
</dbReference>
<dbReference type="PANTHER" id="PTHR22838:SF0">
    <property type="entry name" value="WD REPEAT-CONTAINING PROTEIN 26"/>
    <property type="match status" value="1"/>
</dbReference>
<protein>
    <recommendedName>
        <fullName evidence="5">CTLH domain-containing protein</fullName>
    </recommendedName>
</protein>
<dbReference type="SUPFAM" id="SSF50978">
    <property type="entry name" value="WD40 repeat-like"/>
    <property type="match status" value="1"/>
</dbReference>
<evidence type="ECO:0000256" key="3">
    <source>
        <dbReference type="PROSITE-ProRule" id="PRU00221"/>
    </source>
</evidence>
<dbReference type="AlphaFoldDB" id="A0A8H5G4W1"/>
<dbReference type="PROSITE" id="PS50897">
    <property type="entry name" value="CTLH"/>
    <property type="match status" value="1"/>
</dbReference>
<feature type="compositionally biased region" description="Basic and acidic residues" evidence="4">
    <location>
        <begin position="210"/>
        <end position="227"/>
    </location>
</feature>
<dbReference type="InterPro" id="IPR006595">
    <property type="entry name" value="CTLH_C"/>
</dbReference>